<accession>A0A9X2XHH7</accession>
<dbReference type="EMBL" id="JAOSKY010000007">
    <property type="protein sequence ID" value="MCU7248961.1"/>
    <property type="molecule type" value="Genomic_DNA"/>
</dbReference>
<reference evidence="1" key="1">
    <citation type="submission" date="2022-09" db="EMBL/GenBank/DDBJ databases">
        <authorList>
            <person name="Cesa-Luna C."/>
            <person name="Girard L."/>
            <person name="Lood C."/>
            <person name="Hofte M."/>
            <person name="De Mot R."/>
        </authorList>
    </citation>
    <scope>NUCLEOTIDE SEQUENCE</scope>
    <source>
        <strain evidence="1">B1M3-32</strain>
    </source>
</reference>
<proteinExistence type="predicted"/>
<protein>
    <submittedName>
        <fullName evidence="1">Calcium-binding protein</fullName>
    </submittedName>
</protein>
<dbReference type="Gene3D" id="2.160.20.160">
    <property type="match status" value="1"/>
</dbReference>
<sequence length="1088" mass="119079">MGATLDGETLTPATVYFSEPDQTFIDALEFDPVKVEQRIRSADATASELVSTLLYEIVTLRSPDAAPLLRQIPVAAAEPLMDRITRLLNATQRVDIRKNPLPAHLPGWVDLAKSRSMTSMGAGLQAYGLYSAYTGMIDALKKGQLGEALVNAGGGVTEIGSLGLEYALTRTGEKMIRQGALTFEHFGKTTMGKWLCRSAGLIASALTLPFDIYTAIKSFSDAAHAQGKEAQDLYVAGGLSVFSAGLSLMLATASLMGFQAAGPIGIAAAAILIVGARVYSAVRVVDDIDDYIELSVNERWRAGWFAFTGQDQDKSLMDRFTTAKTYSDYAKALQTRSNGWLDHELKGSIEAVVNGRFEVKLQPARLYKYQWDDATGESAFSTVDTPLIEETDDHYDARNGLPSANANIVSRPGDASKGILWKLGGGNDCVLGVRDKPNHFNYGAGQKRLNGGDRDDTFVFQSAAAALASAPDKVSYLQGGRGADLLWLQGKHLGQDHGPDAPRFVGYDIDLVRHQLGLRSADAGVEPVLHSTLDGFEKVETLAGAANRVRGGAGNNLITANGDDRVDAGPGDDQVFVRGSHAVVDGGSGADAYHIDRMSLRVSISEDAGEPSKVYLGVALEAIQSWRIHDNDLLIETLRSDDPQTPRRELILEAVYQTLDGKRSLRNDKWMFITEDGYHLQPDWPAETADLNDQELNAIVVVAGIGKASPFLLHDTPQTALANQHSSYFVSRDSHYTTLRAGKQDKDNRSTLYVDFDSTEIDELRSVYTVDVTERGAYRVVSYQQIHFILTFIGGGKLLSLHGGVSEKPGNKTESVAGILASPWQITHPFTLVMRDGVSYHLDLPRNNYREDAQKPGYNVVRSREPLRERAGKYLFVHPAEVTRRLKRTAQRIDFRAIAHSATYSLEGRSAYYEMFPASNMTLRLSTAMADASISGSSTWRIYTTAMTEHIGREQLSIADNLLIIGSIHVHLPDSRDPSLPLETVDVVVSAGHRYRINPLFEVIGLCAVNALACATLPRVIELIHTHKKRNELESDEVLIENIRLPDFPAGKIFYNAVTERWSLASKPSRPINPEHLIIGEVPKPQTT</sequence>
<organism evidence="1 2">
    <name type="scientific">Pseudomonas koreensis</name>
    <dbReference type="NCBI Taxonomy" id="198620"/>
    <lineage>
        <taxon>Bacteria</taxon>
        <taxon>Pseudomonadati</taxon>
        <taxon>Pseudomonadota</taxon>
        <taxon>Gammaproteobacteria</taxon>
        <taxon>Pseudomonadales</taxon>
        <taxon>Pseudomonadaceae</taxon>
        <taxon>Pseudomonas</taxon>
    </lineage>
</organism>
<evidence type="ECO:0000313" key="1">
    <source>
        <dbReference type="EMBL" id="MCU7248961.1"/>
    </source>
</evidence>
<dbReference type="AlphaFoldDB" id="A0A9X2XHH7"/>
<keyword evidence="2" id="KW-1185">Reference proteome</keyword>
<comment type="caution">
    <text evidence="1">The sequence shown here is derived from an EMBL/GenBank/DDBJ whole genome shotgun (WGS) entry which is preliminary data.</text>
</comment>
<name>A0A9X2XHH7_9PSED</name>
<dbReference type="Proteomes" id="UP001139955">
    <property type="component" value="Unassembled WGS sequence"/>
</dbReference>
<gene>
    <name evidence="1" type="ORF">OC940_14210</name>
</gene>
<dbReference type="RefSeq" id="WP_301622229.1">
    <property type="nucleotide sequence ID" value="NZ_JAOSKY010000007.1"/>
</dbReference>
<reference evidence="1" key="2">
    <citation type="journal article" date="2023" name="mSystems">
        <title>Charting the Lipopeptidome of Nonpathogenic Pseudomonas.</title>
        <authorList>
            <person name="Cesa-Luna C."/>
            <person name="Geudens N."/>
            <person name="Girard L."/>
            <person name="De Roo V."/>
            <person name="Maklad H.R."/>
            <person name="Martins J.C."/>
            <person name="Hofte M."/>
            <person name="De Mot R."/>
        </authorList>
    </citation>
    <scope>NUCLEOTIDE SEQUENCE</scope>
    <source>
        <strain evidence="1">B1M3-32</strain>
    </source>
</reference>
<dbReference type="SUPFAM" id="SSF51120">
    <property type="entry name" value="beta-Roll"/>
    <property type="match status" value="1"/>
</dbReference>
<dbReference type="InterPro" id="IPR011049">
    <property type="entry name" value="Serralysin-like_metalloprot_C"/>
</dbReference>
<evidence type="ECO:0000313" key="2">
    <source>
        <dbReference type="Proteomes" id="UP001139955"/>
    </source>
</evidence>